<evidence type="ECO:0008006" key="6">
    <source>
        <dbReference type="Google" id="ProtNLM"/>
    </source>
</evidence>
<dbReference type="AlphaFoldDB" id="A0A922I918"/>
<dbReference type="InterPro" id="IPR002213">
    <property type="entry name" value="UDP_glucos_trans"/>
</dbReference>
<comment type="caution">
    <text evidence="4">The sequence shown here is derived from an EMBL/GenBank/DDBJ whole genome shotgun (WGS) entry which is preliminary data.</text>
</comment>
<sequence>MKIIEKRILFVPVNGVGHVNACIGIAKPMIRRGHRIAFFVEKTYEGKMKKLGFEEYYYEPYFFIDKKETENCKNPGESAAKWLVVKKIIGKQDVMKQLEKLAEKPDDHIIEKRLEDLERLKEVIESFKPDLFMIDNMTLEPVIDCSDKPWIKIMSVVPLIYLQNFDHLPPAWTGLSSDSNRKEWPKYREIVNRFIYSKENNDFNEKHGYRRYEDDLLMPLTQAMTIYAYPEECDYPEIKEHHPDWFNLEVFNKNDSGETIDLKEFLPKEFYDNNLDEKFTGKWIYVSMGSMGSVDLDLMHRLIDVLTKTNHKYIVSKGPRHEEYELKRNLWGDRYLPQTKILPIVDLVITHGGNNSVTETFAQGKPMIIMPLFCDQHDNAQRLSEKKLAIKIPPYDFTDEQLIESIDRLIYDDELNSRLKQASQRILSIDKHEQVCDKIEDIMAKYDNDCRQKNENFIKRK</sequence>
<reference evidence="4" key="2">
    <citation type="journal article" date="2022" name="Res Sq">
        <title>Comparative Genomics Reveals Insights into the Divergent Evolution of Astigmatic Mites and Household Pest Adaptations.</title>
        <authorList>
            <person name="Xiong Q."/>
            <person name="Wan A.T.-Y."/>
            <person name="Liu X.-Y."/>
            <person name="Fung C.S.-H."/>
            <person name="Xiao X."/>
            <person name="Malainual N."/>
            <person name="Hou J."/>
            <person name="Wang L."/>
            <person name="Wang M."/>
            <person name="Yang K."/>
            <person name="Cui Y."/>
            <person name="Leung E."/>
            <person name="Nong W."/>
            <person name="Shin S.-K."/>
            <person name="Au S."/>
            <person name="Jeong K.Y."/>
            <person name="Chew F.T."/>
            <person name="Hui J."/>
            <person name="Leung T.F."/>
            <person name="Tungtrongchitr A."/>
            <person name="Zhong N."/>
            <person name="Liu Z."/>
            <person name="Tsui S."/>
        </authorList>
    </citation>
    <scope>NUCLEOTIDE SEQUENCE</scope>
    <source>
        <strain evidence="4">Derf</strain>
        <tissue evidence="4">Whole organism</tissue>
    </source>
</reference>
<accession>A0A922I918</accession>
<dbReference type="InterPro" id="IPR050271">
    <property type="entry name" value="UDP-glycosyltransferase"/>
</dbReference>
<dbReference type="SUPFAM" id="SSF53756">
    <property type="entry name" value="UDP-Glycosyltransferase/glycogen phosphorylase"/>
    <property type="match status" value="1"/>
</dbReference>
<dbReference type="PANTHER" id="PTHR48043:SF145">
    <property type="entry name" value="FI06409P-RELATED"/>
    <property type="match status" value="1"/>
</dbReference>
<comment type="similarity">
    <text evidence="1">Belongs to the UDP-glycosyltransferase family.</text>
</comment>
<dbReference type="Proteomes" id="UP000790347">
    <property type="component" value="Unassembled WGS sequence"/>
</dbReference>
<dbReference type="Pfam" id="PF00201">
    <property type="entry name" value="UDPGT"/>
    <property type="match status" value="1"/>
</dbReference>
<dbReference type="CDD" id="cd03784">
    <property type="entry name" value="GT1_Gtf-like"/>
    <property type="match status" value="1"/>
</dbReference>
<dbReference type="GO" id="GO:0008194">
    <property type="term" value="F:UDP-glycosyltransferase activity"/>
    <property type="evidence" value="ECO:0007669"/>
    <property type="project" value="InterPro"/>
</dbReference>
<gene>
    <name evidence="4" type="ORF">DERF_005816</name>
</gene>
<proteinExistence type="inferred from homology"/>
<evidence type="ECO:0000256" key="2">
    <source>
        <dbReference type="ARBA" id="ARBA00022676"/>
    </source>
</evidence>
<evidence type="ECO:0000313" key="4">
    <source>
        <dbReference type="EMBL" id="KAH9522224.1"/>
    </source>
</evidence>
<keyword evidence="5" id="KW-1185">Reference proteome</keyword>
<dbReference type="Gene3D" id="3.40.50.2000">
    <property type="entry name" value="Glycogen Phosphorylase B"/>
    <property type="match status" value="2"/>
</dbReference>
<keyword evidence="2" id="KW-0328">Glycosyltransferase</keyword>
<keyword evidence="3" id="KW-0808">Transferase</keyword>
<organism evidence="4 5">
    <name type="scientific">Dermatophagoides farinae</name>
    <name type="common">American house dust mite</name>
    <dbReference type="NCBI Taxonomy" id="6954"/>
    <lineage>
        <taxon>Eukaryota</taxon>
        <taxon>Metazoa</taxon>
        <taxon>Ecdysozoa</taxon>
        <taxon>Arthropoda</taxon>
        <taxon>Chelicerata</taxon>
        <taxon>Arachnida</taxon>
        <taxon>Acari</taxon>
        <taxon>Acariformes</taxon>
        <taxon>Sarcoptiformes</taxon>
        <taxon>Astigmata</taxon>
        <taxon>Psoroptidia</taxon>
        <taxon>Analgoidea</taxon>
        <taxon>Pyroglyphidae</taxon>
        <taxon>Dermatophagoidinae</taxon>
        <taxon>Dermatophagoides</taxon>
    </lineage>
</organism>
<evidence type="ECO:0000313" key="5">
    <source>
        <dbReference type="Proteomes" id="UP000790347"/>
    </source>
</evidence>
<evidence type="ECO:0000256" key="1">
    <source>
        <dbReference type="ARBA" id="ARBA00009995"/>
    </source>
</evidence>
<name>A0A922I918_DERFA</name>
<dbReference type="PANTHER" id="PTHR48043">
    <property type="entry name" value="EG:EG0003.4 PROTEIN-RELATED"/>
    <property type="match status" value="1"/>
</dbReference>
<dbReference type="EMBL" id="ASGP02000002">
    <property type="protein sequence ID" value="KAH9522224.1"/>
    <property type="molecule type" value="Genomic_DNA"/>
</dbReference>
<reference evidence="4" key="1">
    <citation type="submission" date="2013-05" db="EMBL/GenBank/DDBJ databases">
        <authorList>
            <person name="Yim A.K.Y."/>
            <person name="Chan T.F."/>
            <person name="Ji K.M."/>
            <person name="Liu X.Y."/>
            <person name="Zhou J.W."/>
            <person name="Li R.Q."/>
            <person name="Yang K.Y."/>
            <person name="Li J."/>
            <person name="Li M."/>
            <person name="Law P.T.W."/>
            <person name="Wu Y.L."/>
            <person name="Cai Z.L."/>
            <person name="Qin H."/>
            <person name="Bao Y."/>
            <person name="Leung R.K.K."/>
            <person name="Ng P.K.S."/>
            <person name="Zou J."/>
            <person name="Zhong X.J."/>
            <person name="Ran P.X."/>
            <person name="Zhong N.S."/>
            <person name="Liu Z.G."/>
            <person name="Tsui S.K.W."/>
        </authorList>
    </citation>
    <scope>NUCLEOTIDE SEQUENCE</scope>
    <source>
        <strain evidence="4">Derf</strain>
        <tissue evidence="4">Whole organism</tissue>
    </source>
</reference>
<evidence type="ECO:0000256" key="3">
    <source>
        <dbReference type="ARBA" id="ARBA00022679"/>
    </source>
</evidence>
<protein>
    <recommendedName>
        <fullName evidence="6">UDP-glycosyltransferase</fullName>
    </recommendedName>
</protein>